<evidence type="ECO:0000313" key="6">
    <source>
        <dbReference type="Proteomes" id="UP000248395"/>
    </source>
</evidence>
<reference evidence="5 6" key="1">
    <citation type="submission" date="2018-05" db="EMBL/GenBank/DDBJ databases">
        <title>Genomic Encyclopedia of Type Strains, Phase IV (KMG-IV): sequencing the most valuable type-strain genomes for metagenomic binning, comparative biology and taxonomic classification.</title>
        <authorList>
            <person name="Goeker M."/>
        </authorList>
    </citation>
    <scope>NUCLEOTIDE SEQUENCE [LARGE SCALE GENOMIC DNA]</scope>
    <source>
        <strain evidence="5 6">DSM 25134</strain>
    </source>
</reference>
<dbReference type="GO" id="GO:0004674">
    <property type="term" value="F:protein serine/threonine kinase activity"/>
    <property type="evidence" value="ECO:0007669"/>
    <property type="project" value="TreeGrafter"/>
</dbReference>
<keyword evidence="6" id="KW-1185">Reference proteome</keyword>
<dbReference type="RefSeq" id="WP_110313775.1">
    <property type="nucleotide sequence ID" value="NZ_QJKC01000025.1"/>
</dbReference>
<keyword evidence="3 5" id="KW-0418">Kinase</keyword>
<keyword evidence="2" id="KW-0808">Transferase</keyword>
<organism evidence="5 6">
    <name type="scientific">Aquitalea magnusonii</name>
    <dbReference type="NCBI Taxonomy" id="332411"/>
    <lineage>
        <taxon>Bacteria</taxon>
        <taxon>Pseudomonadati</taxon>
        <taxon>Pseudomonadota</taxon>
        <taxon>Betaproteobacteria</taxon>
        <taxon>Neisseriales</taxon>
        <taxon>Chromobacteriaceae</taxon>
        <taxon>Aquitalea</taxon>
    </lineage>
</organism>
<dbReference type="PANTHER" id="PTHR37419:SF8">
    <property type="entry name" value="TOXIN YJJJ"/>
    <property type="match status" value="1"/>
</dbReference>
<dbReference type="OrthoDB" id="9805913at2"/>
<dbReference type="Pfam" id="PF07804">
    <property type="entry name" value="HipA_C"/>
    <property type="match status" value="1"/>
</dbReference>
<evidence type="ECO:0000256" key="3">
    <source>
        <dbReference type="ARBA" id="ARBA00022777"/>
    </source>
</evidence>
<dbReference type="AlphaFoldDB" id="A0A318JM40"/>
<comment type="caution">
    <text evidence="5">The sequence shown here is derived from an EMBL/GenBank/DDBJ whole genome shotgun (WGS) entry which is preliminary data.</text>
</comment>
<dbReference type="InterPro" id="IPR052028">
    <property type="entry name" value="HipA_Ser/Thr_kinase"/>
</dbReference>
<gene>
    <name evidence="5" type="ORF">DFR38_12517</name>
</gene>
<dbReference type="Proteomes" id="UP000248395">
    <property type="component" value="Unassembled WGS sequence"/>
</dbReference>
<protein>
    <submittedName>
        <fullName evidence="5">Serine/threonine-protein kinase HipA</fullName>
    </submittedName>
</protein>
<evidence type="ECO:0000259" key="4">
    <source>
        <dbReference type="Pfam" id="PF07804"/>
    </source>
</evidence>
<dbReference type="PANTHER" id="PTHR37419">
    <property type="entry name" value="SERINE/THREONINE-PROTEIN KINASE TOXIN HIPA"/>
    <property type="match status" value="1"/>
</dbReference>
<dbReference type="InterPro" id="IPR012893">
    <property type="entry name" value="HipA-like_C"/>
</dbReference>
<evidence type="ECO:0000256" key="1">
    <source>
        <dbReference type="ARBA" id="ARBA00010164"/>
    </source>
</evidence>
<dbReference type="EMBL" id="QJKC01000025">
    <property type="protein sequence ID" value="PXX41332.1"/>
    <property type="molecule type" value="Genomic_DNA"/>
</dbReference>
<evidence type="ECO:0000313" key="5">
    <source>
        <dbReference type="EMBL" id="PXX41332.1"/>
    </source>
</evidence>
<proteinExistence type="inferred from homology"/>
<evidence type="ECO:0000256" key="2">
    <source>
        <dbReference type="ARBA" id="ARBA00022679"/>
    </source>
</evidence>
<dbReference type="GO" id="GO:0005829">
    <property type="term" value="C:cytosol"/>
    <property type="evidence" value="ECO:0007669"/>
    <property type="project" value="TreeGrafter"/>
</dbReference>
<accession>A0A318JM40</accession>
<name>A0A318JM40_9NEIS</name>
<sequence>MQLQIEKYIDGEWWLAATLHIDQPAKGLASSCTLEYLPDYVLEHLDCGDEASLDFLHPLSFNHYRCDGLPAFFLDLLPSGYGRDTLLALLNGSARDGAQYDTSVLMHGASQPPGCMRIREAHRYLAGTMPQGFGGWSEVELTEVSTSFESLLQAHGVLHAVTCMLGQAPKLWMSRARDGRFYPDACLAEDDSVERFLVKFPRNREEQVLLEHEFVWLKLAKTAGLDVHGQPFMLGSLLFIPRFDCALVQGQWQRHHLMSMYTLQGAQQHGLKLFHEDVLTSWQPHAEPEEFLQQVAEYLRRDVLSYCLKAEDNHGRNTAFLKHGSRLQLSPLFDFSPMFLTHDPPNRLTSWRSFPVGQHQQWPLLFDAFLPALLGEAACHTLRSSMRDWCPTLATVLQQFEALELDERTGACRARFATALAALDSL</sequence>
<feature type="domain" description="HipA-like C-terminal" evidence="4">
    <location>
        <begin position="166"/>
        <end position="343"/>
    </location>
</feature>
<comment type="similarity">
    <text evidence="1">Belongs to the HipA Ser/Thr kinase family.</text>
</comment>